<feature type="compositionally biased region" description="Low complexity" evidence="1">
    <location>
        <begin position="43"/>
        <end position="55"/>
    </location>
</feature>
<dbReference type="PROSITE" id="PS51318">
    <property type="entry name" value="TAT"/>
    <property type="match status" value="1"/>
</dbReference>
<evidence type="ECO:0000256" key="1">
    <source>
        <dbReference type="SAM" id="MobiDB-lite"/>
    </source>
</evidence>
<proteinExistence type="predicted"/>
<dbReference type="KEGG" id="sgrg:L0C25_21170"/>
<organism evidence="2 3">
    <name type="scientific">Solicola gregarius</name>
    <dbReference type="NCBI Taxonomy" id="2908642"/>
    <lineage>
        <taxon>Bacteria</taxon>
        <taxon>Bacillati</taxon>
        <taxon>Actinomycetota</taxon>
        <taxon>Actinomycetes</taxon>
        <taxon>Propionibacteriales</taxon>
        <taxon>Nocardioidaceae</taxon>
        <taxon>Solicola</taxon>
    </lineage>
</organism>
<sequence>MDRPTESRGGRMSRRGVLMGIALGATAPVASALTGGPAMAHPRASAARRTTSNRAPECLSGLIQEGRMTYADLMAG</sequence>
<protein>
    <submittedName>
        <fullName evidence="2">Uncharacterized protein</fullName>
    </submittedName>
</protein>
<dbReference type="InterPro" id="IPR006311">
    <property type="entry name" value="TAT_signal"/>
</dbReference>
<dbReference type="EMBL" id="CP094970">
    <property type="protein sequence ID" value="UYM05004.1"/>
    <property type="molecule type" value="Genomic_DNA"/>
</dbReference>
<gene>
    <name evidence="2" type="ORF">L0C25_21170</name>
</gene>
<accession>A0AA46TGM4</accession>
<evidence type="ECO:0000313" key="2">
    <source>
        <dbReference type="EMBL" id="UYM05004.1"/>
    </source>
</evidence>
<keyword evidence="3" id="KW-1185">Reference proteome</keyword>
<evidence type="ECO:0000313" key="3">
    <source>
        <dbReference type="Proteomes" id="UP001164390"/>
    </source>
</evidence>
<feature type="region of interest" description="Disordered" evidence="1">
    <location>
        <begin position="34"/>
        <end position="55"/>
    </location>
</feature>
<name>A0AA46TGM4_9ACTN</name>
<dbReference type="RefSeq" id="WP_271633768.1">
    <property type="nucleotide sequence ID" value="NZ_CP094970.1"/>
</dbReference>
<dbReference type="AlphaFoldDB" id="A0AA46TGM4"/>
<reference evidence="2" key="1">
    <citation type="submission" date="2022-01" db="EMBL/GenBank/DDBJ databases">
        <title>Nocardioidaceae gen. sp. A5X3R13.</title>
        <authorList>
            <person name="Lopez Marin M.A."/>
            <person name="Uhlik O."/>
        </authorList>
    </citation>
    <scope>NUCLEOTIDE SEQUENCE</scope>
    <source>
        <strain evidence="2">A5X3R13</strain>
    </source>
</reference>
<dbReference type="Proteomes" id="UP001164390">
    <property type="component" value="Chromosome"/>
</dbReference>